<dbReference type="EMBL" id="SOCP01000012">
    <property type="protein sequence ID" value="TDV45381.1"/>
    <property type="molecule type" value="Genomic_DNA"/>
</dbReference>
<accession>A0A4V3FRY7</accession>
<dbReference type="AlphaFoldDB" id="A0A4V3FRY7"/>
<dbReference type="PRINTS" id="PR00420">
    <property type="entry name" value="RNGMNOXGNASE"/>
</dbReference>
<comment type="caution">
    <text evidence="2">The sequence shown here is derived from an EMBL/GenBank/DDBJ whole genome shotgun (WGS) entry which is preliminary data.</text>
</comment>
<keyword evidence="3" id="KW-1185">Reference proteome</keyword>
<proteinExistence type="predicted"/>
<gene>
    <name evidence="2" type="ORF">CLV71_11246</name>
</gene>
<protein>
    <submittedName>
        <fullName evidence="2">2-polyprenyl-6-methoxyphenol hydroxylase-like FAD-dependent oxidoreductase</fullName>
    </submittedName>
</protein>
<dbReference type="RefSeq" id="WP_133906116.1">
    <property type="nucleotide sequence ID" value="NZ_SOCP01000012.1"/>
</dbReference>
<evidence type="ECO:0000259" key="1">
    <source>
        <dbReference type="Pfam" id="PF01494"/>
    </source>
</evidence>
<evidence type="ECO:0000313" key="2">
    <source>
        <dbReference type="EMBL" id="TDV45381.1"/>
    </source>
</evidence>
<dbReference type="InterPro" id="IPR036188">
    <property type="entry name" value="FAD/NAD-bd_sf"/>
</dbReference>
<dbReference type="Proteomes" id="UP000294927">
    <property type="component" value="Unassembled WGS sequence"/>
</dbReference>
<dbReference type="InterPro" id="IPR002938">
    <property type="entry name" value="FAD-bd"/>
</dbReference>
<feature type="domain" description="FAD-binding" evidence="1">
    <location>
        <begin position="2"/>
        <end position="307"/>
    </location>
</feature>
<name>A0A4V3FRY7_9PSEU</name>
<dbReference type="PANTHER" id="PTHR46865">
    <property type="entry name" value="OXIDOREDUCTASE-RELATED"/>
    <property type="match status" value="1"/>
</dbReference>
<sequence length="377" mass="40989">MNVLISGASVAGPALAYWLNRHGVRTTIVERADAVRPGGLAVDFRGTAMRVLDQMGILDELRAHATLSGDASVVDADGNHLATMPGAIFAGELEVLKADLTRILHDLTRHDTEYVFGDSIATLTQDADGVRVEFERGAPRSFDLVVGADGLHSRVRTLAFGPKERFTHPMGYAFATFSTDNYLNLDRTGMSHVSGDRSLNVFAASHNALLRVMLMFPAQDVPRDRAAQEEAIRLAYEHVGWEAKHLVAAMPAATDFYFDELSQITMPSWSSGRVALVGDAGYCASPMSGRGTSQALLGAYVLAGELSTQDTHEMAFAEYERALRDYVAGTHEMGRQARDSFTIPVSQELFDAIAAMDTGEDSPDDIELKDYANLTIR</sequence>
<dbReference type="GO" id="GO:0071949">
    <property type="term" value="F:FAD binding"/>
    <property type="evidence" value="ECO:0007669"/>
    <property type="project" value="InterPro"/>
</dbReference>
<dbReference type="OrthoDB" id="4293235at2"/>
<dbReference type="Gene3D" id="3.30.9.10">
    <property type="entry name" value="D-Amino Acid Oxidase, subunit A, domain 2"/>
    <property type="match status" value="1"/>
</dbReference>
<evidence type="ECO:0000313" key="3">
    <source>
        <dbReference type="Proteomes" id="UP000294927"/>
    </source>
</evidence>
<reference evidence="2 3" key="1">
    <citation type="submission" date="2019-03" db="EMBL/GenBank/DDBJ databases">
        <title>Genomic Encyclopedia of Archaeal and Bacterial Type Strains, Phase II (KMG-II): from individual species to whole genera.</title>
        <authorList>
            <person name="Goeker M."/>
        </authorList>
    </citation>
    <scope>NUCLEOTIDE SEQUENCE [LARGE SCALE GENOMIC DNA]</scope>
    <source>
        <strain evidence="2 3">DSM 45499</strain>
    </source>
</reference>
<dbReference type="Pfam" id="PF01494">
    <property type="entry name" value="FAD_binding_3"/>
    <property type="match status" value="1"/>
</dbReference>
<dbReference type="PANTHER" id="PTHR46865:SF2">
    <property type="entry name" value="MONOOXYGENASE"/>
    <property type="match status" value="1"/>
</dbReference>
<dbReference type="Gene3D" id="3.50.50.60">
    <property type="entry name" value="FAD/NAD(P)-binding domain"/>
    <property type="match status" value="1"/>
</dbReference>
<organism evidence="2 3">
    <name type="scientific">Actinophytocola oryzae</name>
    <dbReference type="NCBI Taxonomy" id="502181"/>
    <lineage>
        <taxon>Bacteria</taxon>
        <taxon>Bacillati</taxon>
        <taxon>Actinomycetota</taxon>
        <taxon>Actinomycetes</taxon>
        <taxon>Pseudonocardiales</taxon>
        <taxon>Pseudonocardiaceae</taxon>
    </lineage>
</organism>
<dbReference type="InterPro" id="IPR051704">
    <property type="entry name" value="FAD_aromatic-hydroxylase"/>
</dbReference>
<dbReference type="SUPFAM" id="SSF51905">
    <property type="entry name" value="FAD/NAD(P)-binding domain"/>
    <property type="match status" value="1"/>
</dbReference>